<evidence type="ECO:0000313" key="1">
    <source>
        <dbReference type="EMBL" id="KKR09474.1"/>
    </source>
</evidence>
<organism evidence="1 2">
    <name type="scientific">Candidatus Yanofskybacteria bacterium GW2011_GWD1_39_16</name>
    <dbReference type="NCBI Taxonomy" id="1619030"/>
    <lineage>
        <taxon>Bacteria</taxon>
        <taxon>Candidatus Yanofskyibacteriota</taxon>
    </lineage>
</organism>
<dbReference type="Proteomes" id="UP000033996">
    <property type="component" value="Unassembled WGS sequence"/>
</dbReference>
<comment type="caution">
    <text evidence="1">The sequence shown here is derived from an EMBL/GenBank/DDBJ whole genome shotgun (WGS) entry which is preliminary data.</text>
</comment>
<dbReference type="EMBL" id="LBWL01000004">
    <property type="protein sequence ID" value="KKR09474.1"/>
    <property type="molecule type" value="Genomic_DNA"/>
</dbReference>
<dbReference type="AlphaFoldDB" id="A0A837HPY0"/>
<protein>
    <submittedName>
        <fullName evidence="1">Uncharacterized protein</fullName>
    </submittedName>
</protein>
<name>A0A837HPY0_9BACT</name>
<accession>A0A837HPY0</accession>
<evidence type="ECO:0000313" key="2">
    <source>
        <dbReference type="Proteomes" id="UP000033996"/>
    </source>
</evidence>
<reference evidence="1 2" key="1">
    <citation type="journal article" date="2015" name="Nature">
        <title>rRNA introns, odd ribosomes, and small enigmatic genomes across a large radiation of phyla.</title>
        <authorList>
            <person name="Brown C.T."/>
            <person name="Hug L.A."/>
            <person name="Thomas B.C."/>
            <person name="Sharon I."/>
            <person name="Castelle C.J."/>
            <person name="Singh A."/>
            <person name="Wilkins M.J."/>
            <person name="Williams K.H."/>
            <person name="Banfield J.F."/>
        </authorList>
    </citation>
    <scope>NUCLEOTIDE SEQUENCE [LARGE SCALE GENOMIC DNA]</scope>
</reference>
<gene>
    <name evidence="1" type="ORF">UT35_C0004G0013</name>
</gene>
<proteinExistence type="predicted"/>
<sequence length="70" mass="8300">MIELNENKEIQFDKQIRIEELDGLFKTSSSIPTHIPKKFSEQIVIYTSGSTYRFYWYDINNGAWRYSTGT</sequence>